<evidence type="ECO:0000313" key="2">
    <source>
        <dbReference type="EMBL" id="MCP2354245.1"/>
    </source>
</evidence>
<feature type="transmembrane region" description="Helical" evidence="1">
    <location>
        <begin position="279"/>
        <end position="296"/>
    </location>
</feature>
<keyword evidence="1" id="KW-1133">Transmembrane helix</keyword>
<feature type="transmembrane region" description="Helical" evidence="1">
    <location>
        <begin position="234"/>
        <end position="250"/>
    </location>
</feature>
<accession>A0A9X2GAR4</accession>
<name>A0A9X2GAR4_9ACTN</name>
<keyword evidence="3" id="KW-1185">Reference proteome</keyword>
<dbReference type="Proteomes" id="UP001139648">
    <property type="component" value="Unassembled WGS sequence"/>
</dbReference>
<comment type="caution">
    <text evidence="2">The sequence shown here is derived from an EMBL/GenBank/DDBJ whole genome shotgun (WGS) entry which is preliminary data.</text>
</comment>
<proteinExistence type="predicted"/>
<feature type="transmembrane region" description="Helical" evidence="1">
    <location>
        <begin position="181"/>
        <end position="199"/>
    </location>
</feature>
<dbReference type="AlphaFoldDB" id="A0A9X2GAR4"/>
<evidence type="ECO:0000313" key="3">
    <source>
        <dbReference type="Proteomes" id="UP001139648"/>
    </source>
</evidence>
<evidence type="ECO:0000256" key="1">
    <source>
        <dbReference type="SAM" id="Phobius"/>
    </source>
</evidence>
<organism evidence="2 3">
    <name type="scientific">Nonomuraea thailandensis</name>
    <dbReference type="NCBI Taxonomy" id="1188745"/>
    <lineage>
        <taxon>Bacteria</taxon>
        <taxon>Bacillati</taxon>
        <taxon>Actinomycetota</taxon>
        <taxon>Actinomycetes</taxon>
        <taxon>Streptosporangiales</taxon>
        <taxon>Streptosporangiaceae</taxon>
        <taxon>Nonomuraea</taxon>
    </lineage>
</organism>
<dbReference type="RefSeq" id="WP_253740739.1">
    <property type="nucleotide sequence ID" value="NZ_BAABKA010000048.1"/>
</dbReference>
<protein>
    <submittedName>
        <fullName evidence="2">Uncharacterized protein</fullName>
    </submittedName>
</protein>
<keyword evidence="1" id="KW-0472">Membrane</keyword>
<dbReference type="EMBL" id="JAMZEB010000002">
    <property type="protein sequence ID" value="MCP2354245.1"/>
    <property type="molecule type" value="Genomic_DNA"/>
</dbReference>
<gene>
    <name evidence="2" type="ORF">HD597_001265</name>
</gene>
<feature type="transmembrane region" description="Helical" evidence="1">
    <location>
        <begin position="257"/>
        <end position="273"/>
    </location>
</feature>
<feature type="transmembrane region" description="Helical" evidence="1">
    <location>
        <begin position="74"/>
        <end position="98"/>
    </location>
</feature>
<sequence length="317" mass="32985">MTGLERGFRRLMAAYPKEHRARHEEEMIAVLLAGSAPGRRRPSPRDALDVVRGGLAIRLRRAVDDRSSLYWRDALNIAALLAPLALFVIHLLGAAAYGEWVLRGEFNREGLRLMGEAGASALPYGLLALFAWLNRRWAAVACAAGYSLLTGWSISRRDYEFAAGNADGVLVQANPVEVSDIAMGLVPSGLCAVMLAVAPSPGPGSAGTPRLLKWTVAVAGSSVLAAMIARWAGLPVAAVLVLVAGALALRSPVGRRVAVVLVPVIAVMAVHGINPLHEVLTVTLSVAVLGVAGVLARAGSAPSSAAGAGSRAGRPRV</sequence>
<feature type="transmembrane region" description="Helical" evidence="1">
    <location>
        <begin position="110"/>
        <end position="130"/>
    </location>
</feature>
<keyword evidence="1" id="KW-0812">Transmembrane</keyword>
<reference evidence="2" key="1">
    <citation type="submission" date="2022-06" db="EMBL/GenBank/DDBJ databases">
        <title>Sequencing the genomes of 1000 actinobacteria strains.</title>
        <authorList>
            <person name="Klenk H.-P."/>
        </authorList>
    </citation>
    <scope>NUCLEOTIDE SEQUENCE</scope>
    <source>
        <strain evidence="2">DSM 46694</strain>
    </source>
</reference>